<organism evidence="2 3">
    <name type="scientific">Neolewinella xylanilytica</name>
    <dbReference type="NCBI Taxonomy" id="1514080"/>
    <lineage>
        <taxon>Bacteria</taxon>
        <taxon>Pseudomonadati</taxon>
        <taxon>Bacteroidota</taxon>
        <taxon>Saprospiria</taxon>
        <taxon>Saprospirales</taxon>
        <taxon>Lewinellaceae</taxon>
        <taxon>Neolewinella</taxon>
    </lineage>
</organism>
<dbReference type="OrthoDB" id="192769at2"/>
<accession>A0A2S6I2S2</accession>
<gene>
    <name evidence="2" type="ORF">CLV84_2376</name>
</gene>
<evidence type="ECO:0000313" key="2">
    <source>
        <dbReference type="EMBL" id="PPK85477.1"/>
    </source>
</evidence>
<dbReference type="Gene3D" id="3.30.70.100">
    <property type="match status" value="2"/>
</dbReference>
<dbReference type="Proteomes" id="UP000237662">
    <property type="component" value="Unassembled WGS sequence"/>
</dbReference>
<comment type="caution">
    <text evidence="2">The sequence shown here is derived from an EMBL/GenBank/DDBJ whole genome shotgun (WGS) entry which is preliminary data.</text>
</comment>
<reference evidence="2 3" key="1">
    <citation type="submission" date="2018-02" db="EMBL/GenBank/DDBJ databases">
        <title>Genomic Encyclopedia of Archaeal and Bacterial Type Strains, Phase II (KMG-II): from individual species to whole genera.</title>
        <authorList>
            <person name="Goeker M."/>
        </authorList>
    </citation>
    <scope>NUCLEOTIDE SEQUENCE [LARGE SCALE GENOMIC DNA]</scope>
    <source>
        <strain evidence="2 3">DSM 29526</strain>
    </source>
</reference>
<name>A0A2S6I2S2_9BACT</name>
<proteinExistence type="predicted"/>
<feature type="domain" description="NIPSNAP" evidence="1">
    <location>
        <begin position="156"/>
        <end position="254"/>
    </location>
</feature>
<dbReference type="AlphaFoldDB" id="A0A2S6I2S2"/>
<protein>
    <submittedName>
        <fullName evidence="2">NIPSNAP protein</fullName>
    </submittedName>
</protein>
<dbReference type="InterPro" id="IPR012577">
    <property type="entry name" value="NIPSNAP"/>
</dbReference>
<dbReference type="SUPFAM" id="SSF54909">
    <property type="entry name" value="Dimeric alpha+beta barrel"/>
    <property type="match status" value="1"/>
</dbReference>
<dbReference type="Pfam" id="PF07978">
    <property type="entry name" value="NIPSNAP"/>
    <property type="match status" value="1"/>
</dbReference>
<dbReference type="InterPro" id="IPR011008">
    <property type="entry name" value="Dimeric_a/b-barrel"/>
</dbReference>
<keyword evidence="3" id="KW-1185">Reference proteome</keyword>
<dbReference type="RefSeq" id="WP_104419977.1">
    <property type="nucleotide sequence ID" value="NZ_PTJC01000006.1"/>
</dbReference>
<dbReference type="EMBL" id="PTJC01000006">
    <property type="protein sequence ID" value="PPK85477.1"/>
    <property type="molecule type" value="Genomic_DNA"/>
</dbReference>
<sequence>MQRRKFFRAGAAGAIAVAGSQLGATHSPNQTTEKELIEWRVYEMAWGGNQGMLLDYLQNTLQAALRRNGATQFAVFNEYGNSNPVKLHVMIAYRNASAYLASQTLDDDAVFQSEATEYDAVGADRPLYTRFSSWLMNAFDGMPQSVPADPQAGLFELRIYEGYSEDATRRKIRMFNESEVQIFKETDLDAVFYGDMIAGPYRPALVYLLQFDDMKERDANWSKFGSHPEWNRIKDLPEFADSVSNIQRIFLMPV</sequence>
<evidence type="ECO:0000259" key="1">
    <source>
        <dbReference type="Pfam" id="PF07978"/>
    </source>
</evidence>
<evidence type="ECO:0000313" key="3">
    <source>
        <dbReference type="Proteomes" id="UP000237662"/>
    </source>
</evidence>